<dbReference type="Proteomes" id="UP001501581">
    <property type="component" value="Unassembled WGS sequence"/>
</dbReference>
<dbReference type="EMBL" id="BAAALG010000006">
    <property type="protein sequence ID" value="GAA1099028.1"/>
    <property type="molecule type" value="Genomic_DNA"/>
</dbReference>
<dbReference type="RefSeq" id="WP_343993091.1">
    <property type="nucleotide sequence ID" value="NZ_BAAALG010000006.1"/>
</dbReference>
<evidence type="ECO:0000313" key="2">
    <source>
        <dbReference type="Proteomes" id="UP001501581"/>
    </source>
</evidence>
<dbReference type="SUPFAM" id="SSF75005">
    <property type="entry name" value="Arabinanase/levansucrase/invertase"/>
    <property type="match status" value="1"/>
</dbReference>
<comment type="caution">
    <text evidence="1">The sequence shown here is derived from an EMBL/GenBank/DDBJ whole genome shotgun (WGS) entry which is preliminary data.</text>
</comment>
<gene>
    <name evidence="1" type="ORF">GCM10009668_15760</name>
</gene>
<reference evidence="2" key="1">
    <citation type="journal article" date="2019" name="Int. J. Syst. Evol. Microbiol.">
        <title>The Global Catalogue of Microorganisms (GCM) 10K type strain sequencing project: providing services to taxonomists for standard genome sequencing and annotation.</title>
        <authorList>
            <consortium name="The Broad Institute Genomics Platform"/>
            <consortium name="The Broad Institute Genome Sequencing Center for Infectious Disease"/>
            <person name="Wu L."/>
            <person name="Ma J."/>
        </authorList>
    </citation>
    <scope>NUCLEOTIDE SEQUENCE [LARGE SCALE GENOMIC DNA]</scope>
    <source>
        <strain evidence="2">JCM 13008</strain>
    </source>
</reference>
<sequence length="437" mass="47477">MLPGPFHRVHRSRPLQLVADLPPGADPRPRCHAVEVACEGSATVVAGFTDGAHRIEGWHDLETGHTGLDLVDADGVRTTHRSRRSGRSPHSAVRVGVTVTGDQATVLTHDGRAWTARARAPLPAELGDALRVHSNAAIRAQGRFGQLGVRDLHLVTHDDGTPFTRDGWAFLTLTHAGPGFFGTAHCGVWAFDPLSHRLEHRATLWFERDGAVHGDHAVHLVRHRDRWLLATSTWGDFDHDDVGIAWGSSEADLLAGEHVVPTVPLDLDDAVRGVGAWDPHLTLIDGHWHLALVVASEFFVFGPALLRARRPDALSDWELLGEAEGRTASEGTQILRLDDEWRVLASDGPDSAPALRRRFPVFDLTMREVGTLVALYPSNLPWPTLLEVDDGWLMLTFDGTPTAGRVAGYGTHGDFLVLSTNPARARARAGSGAGELL</sequence>
<keyword evidence="2" id="KW-1185">Reference proteome</keyword>
<dbReference type="InterPro" id="IPR023296">
    <property type="entry name" value="Glyco_hydro_beta-prop_sf"/>
</dbReference>
<organism evidence="1 2">
    <name type="scientific">Nocardioides dubius</name>
    <dbReference type="NCBI Taxonomy" id="317019"/>
    <lineage>
        <taxon>Bacteria</taxon>
        <taxon>Bacillati</taxon>
        <taxon>Actinomycetota</taxon>
        <taxon>Actinomycetes</taxon>
        <taxon>Propionibacteriales</taxon>
        <taxon>Nocardioidaceae</taxon>
        <taxon>Nocardioides</taxon>
    </lineage>
</organism>
<name>A0ABP4ECA9_9ACTN</name>
<protein>
    <submittedName>
        <fullName evidence="1">Uncharacterized protein</fullName>
    </submittedName>
</protein>
<evidence type="ECO:0000313" key="1">
    <source>
        <dbReference type="EMBL" id="GAA1099028.1"/>
    </source>
</evidence>
<accession>A0ABP4ECA9</accession>
<proteinExistence type="predicted"/>